<feature type="compositionally biased region" description="Low complexity" evidence="1">
    <location>
        <begin position="18"/>
        <end position="35"/>
    </location>
</feature>
<feature type="compositionally biased region" description="Low complexity" evidence="1">
    <location>
        <begin position="1633"/>
        <end position="1642"/>
    </location>
</feature>
<feature type="region of interest" description="Disordered" evidence="1">
    <location>
        <begin position="1520"/>
        <end position="1738"/>
    </location>
</feature>
<feature type="compositionally biased region" description="Pro residues" evidence="1">
    <location>
        <begin position="1014"/>
        <end position="1023"/>
    </location>
</feature>
<feature type="compositionally biased region" description="Polar residues" evidence="1">
    <location>
        <begin position="1545"/>
        <end position="1555"/>
    </location>
</feature>
<evidence type="ECO:0000256" key="1">
    <source>
        <dbReference type="SAM" id="MobiDB-lite"/>
    </source>
</evidence>
<feature type="compositionally biased region" description="Acidic residues" evidence="1">
    <location>
        <begin position="200"/>
        <end position="209"/>
    </location>
</feature>
<feature type="compositionally biased region" description="Polar residues" evidence="1">
    <location>
        <begin position="82"/>
        <end position="100"/>
    </location>
</feature>
<evidence type="ECO:0000313" key="2">
    <source>
        <dbReference type="EMBL" id="TFK49027.1"/>
    </source>
</evidence>
<feature type="compositionally biased region" description="Acidic residues" evidence="1">
    <location>
        <begin position="221"/>
        <end position="232"/>
    </location>
</feature>
<gene>
    <name evidence="2" type="ORF">OE88DRAFT_1737241</name>
</gene>
<protein>
    <submittedName>
        <fullName evidence="2">Uncharacterized protein</fullName>
    </submittedName>
</protein>
<proteinExistence type="predicted"/>
<dbReference type="STRING" id="5364.A0A5C3MVG9"/>
<feature type="region of interest" description="Disordered" evidence="1">
    <location>
        <begin position="1182"/>
        <end position="1213"/>
    </location>
</feature>
<feature type="compositionally biased region" description="Basic residues" evidence="1">
    <location>
        <begin position="495"/>
        <end position="505"/>
    </location>
</feature>
<feature type="compositionally biased region" description="Low complexity" evidence="1">
    <location>
        <begin position="126"/>
        <end position="150"/>
    </location>
</feature>
<dbReference type="EMBL" id="ML213517">
    <property type="protein sequence ID" value="TFK49027.1"/>
    <property type="molecule type" value="Genomic_DNA"/>
</dbReference>
<keyword evidence="3" id="KW-1185">Reference proteome</keyword>
<feature type="compositionally biased region" description="Basic and acidic residues" evidence="1">
    <location>
        <begin position="1562"/>
        <end position="1576"/>
    </location>
</feature>
<feature type="region of interest" description="Disordered" evidence="1">
    <location>
        <begin position="1258"/>
        <end position="1283"/>
    </location>
</feature>
<feature type="region of interest" description="Disordered" evidence="1">
    <location>
        <begin position="18"/>
        <end position="293"/>
    </location>
</feature>
<feature type="compositionally biased region" description="Basic and acidic residues" evidence="1">
    <location>
        <begin position="667"/>
        <end position="677"/>
    </location>
</feature>
<feature type="compositionally biased region" description="Basic and acidic residues" evidence="1">
    <location>
        <begin position="888"/>
        <end position="912"/>
    </location>
</feature>
<feature type="compositionally biased region" description="Low complexity" evidence="1">
    <location>
        <begin position="162"/>
        <end position="172"/>
    </location>
</feature>
<feature type="region of interest" description="Disordered" evidence="1">
    <location>
        <begin position="490"/>
        <end position="947"/>
    </location>
</feature>
<name>A0A5C3MVG9_9AGAM</name>
<feature type="compositionally biased region" description="Low complexity" evidence="1">
    <location>
        <begin position="1594"/>
        <end position="1603"/>
    </location>
</feature>
<feature type="compositionally biased region" description="Basic and acidic residues" evidence="1">
    <location>
        <begin position="1261"/>
        <end position="1277"/>
    </location>
</feature>
<reference evidence="2 3" key="1">
    <citation type="journal article" date="2019" name="Nat. Ecol. Evol.">
        <title>Megaphylogeny resolves global patterns of mushroom evolution.</title>
        <authorList>
            <person name="Varga T."/>
            <person name="Krizsan K."/>
            <person name="Foldi C."/>
            <person name="Dima B."/>
            <person name="Sanchez-Garcia M."/>
            <person name="Sanchez-Ramirez S."/>
            <person name="Szollosi G.J."/>
            <person name="Szarkandi J.G."/>
            <person name="Papp V."/>
            <person name="Albert L."/>
            <person name="Andreopoulos W."/>
            <person name="Angelini C."/>
            <person name="Antonin V."/>
            <person name="Barry K.W."/>
            <person name="Bougher N.L."/>
            <person name="Buchanan P."/>
            <person name="Buyck B."/>
            <person name="Bense V."/>
            <person name="Catcheside P."/>
            <person name="Chovatia M."/>
            <person name="Cooper J."/>
            <person name="Damon W."/>
            <person name="Desjardin D."/>
            <person name="Finy P."/>
            <person name="Geml J."/>
            <person name="Haridas S."/>
            <person name="Hughes K."/>
            <person name="Justo A."/>
            <person name="Karasinski D."/>
            <person name="Kautmanova I."/>
            <person name="Kiss B."/>
            <person name="Kocsube S."/>
            <person name="Kotiranta H."/>
            <person name="LaButti K.M."/>
            <person name="Lechner B.E."/>
            <person name="Liimatainen K."/>
            <person name="Lipzen A."/>
            <person name="Lukacs Z."/>
            <person name="Mihaltcheva S."/>
            <person name="Morgado L.N."/>
            <person name="Niskanen T."/>
            <person name="Noordeloos M.E."/>
            <person name="Ohm R.A."/>
            <person name="Ortiz-Santana B."/>
            <person name="Ovrebo C."/>
            <person name="Racz N."/>
            <person name="Riley R."/>
            <person name="Savchenko A."/>
            <person name="Shiryaev A."/>
            <person name="Soop K."/>
            <person name="Spirin V."/>
            <person name="Szebenyi C."/>
            <person name="Tomsovsky M."/>
            <person name="Tulloss R.E."/>
            <person name="Uehling J."/>
            <person name="Grigoriev I.V."/>
            <person name="Vagvolgyi C."/>
            <person name="Papp T."/>
            <person name="Martin F.M."/>
            <person name="Miettinen O."/>
            <person name="Hibbett D.S."/>
            <person name="Nagy L.G."/>
        </authorList>
    </citation>
    <scope>NUCLEOTIDE SEQUENCE [LARGE SCALE GENOMIC DNA]</scope>
    <source>
        <strain evidence="2 3">OMC1185</strain>
    </source>
</reference>
<feature type="compositionally biased region" description="Basic and acidic residues" evidence="1">
    <location>
        <begin position="855"/>
        <end position="877"/>
    </location>
</feature>
<feature type="compositionally biased region" description="Basic and acidic residues" evidence="1">
    <location>
        <begin position="101"/>
        <end position="117"/>
    </location>
</feature>
<accession>A0A5C3MVG9</accession>
<feature type="compositionally biased region" description="Basic residues" evidence="1">
    <location>
        <begin position="452"/>
        <end position="463"/>
    </location>
</feature>
<feature type="compositionally biased region" description="Low complexity" evidence="1">
    <location>
        <begin position="584"/>
        <end position="594"/>
    </location>
</feature>
<dbReference type="Proteomes" id="UP000305948">
    <property type="component" value="Unassembled WGS sequence"/>
</dbReference>
<feature type="compositionally biased region" description="Polar residues" evidence="1">
    <location>
        <begin position="812"/>
        <end position="824"/>
    </location>
</feature>
<feature type="region of interest" description="Disordered" evidence="1">
    <location>
        <begin position="1462"/>
        <end position="1486"/>
    </location>
</feature>
<evidence type="ECO:0000313" key="3">
    <source>
        <dbReference type="Proteomes" id="UP000305948"/>
    </source>
</evidence>
<feature type="compositionally biased region" description="Basic residues" evidence="1">
    <location>
        <begin position="43"/>
        <end position="53"/>
    </location>
</feature>
<organism evidence="2 3">
    <name type="scientific">Heliocybe sulcata</name>
    <dbReference type="NCBI Taxonomy" id="5364"/>
    <lineage>
        <taxon>Eukaryota</taxon>
        <taxon>Fungi</taxon>
        <taxon>Dikarya</taxon>
        <taxon>Basidiomycota</taxon>
        <taxon>Agaricomycotina</taxon>
        <taxon>Agaricomycetes</taxon>
        <taxon>Gloeophyllales</taxon>
        <taxon>Gloeophyllaceae</taxon>
        <taxon>Heliocybe</taxon>
    </lineage>
</organism>
<sequence>MAASFCAQLAAICRLGRGPSQAAGAGAGAGAAAATPPSPSPRKPPKPRKRPKKPYSDCGSNDSEGSPPRLSTRLKKFLLPTPSLTGTGASRTDSSEPTLSEQRRLDEKKRTKDKEQQRTPPRRLTPRPLTPDSDDGVSSNSNSRSKSPSPARTEPGRVIIRPSPLHTPSLTPSPEPCRRSVAPSPPAHDEAWVGAKTPEPDNDSEEEREVEASILGGADDGSVEDDDAESIEPGDTAENVEPGDTAENPLDVDDASSEGSMDSRLPLSVSPTFHSPPPGWRSPSPVREPTPELDLPQHICFPPPPLYACRQDRWMEAMANDMDKFRAYLEADVYFVLREANIMLGETKVAEADWHEETESYHDFMQKIRRVSGKEVVIDLLNSVEEEMGDKLSISTSESDTDSDCESVASKLEAATEKDHAQVNVYPVDTSGEEASVADSRLATVGSVHKTGNFRKDKHKPTSPRKPVEDRVGKEFEAIINHAVESFAIPPAVKKSTKTTKKRSKRPENQYESLHPYHRPSSAPSARDRSRSVQVHDVQSSRPLPEDRRAPYSPAGHSPSSDYVSPSPIRETLSSLPVPESRRAAPAPAGRSPSLEYVSPSPIRETLSSLPVPNSRLAPSPPPVRVSANRQSRHSRTRIVEDHGLSARPAPHPYLARPRPSSSATRKLLDKVARKLEALPPRSEAVIESTDAKVSGQQAKKARSPSLEYASPKPEVSKPRRRKVTIEDVNTPPPPPRPRNKELSPLLEYIGDQMNEVPNQSAQKPATEPEVANLPKPKRTVTIEDVTTPPPPPRPRNKELSPLLEYVGDAATRQSLEIPTQPATTKKPRSPSLEYVDVPPAVRQSAKTSQKRTGKGKEKEKDMYMRSHPYRRPESRAKASQRVAVLAEEPKHTPRFSRDDDPKRAARAEARRTLMATHRLEPAPGVAKSQRATAEDTPWDPAANLPTDHHRGVNPFASAFGGGGGNPAADYAEFSDDSPLSGLFAEKPSAPVSGPSKSKFSRPSRPKENSWDPFPEPPPPPNPYDALINPNPFRPMPLHHPDPYANIRALPDPYAEYKTSHKYAPHLPKHLPRPRHHWYMPAGCFMPREDVMSGKVGPKRGREDLYGLDRLAKKARLAKKLVKDEPVEETLPAPLTEEALKQVSQSSAKQLSMSAVSRLAVTGHEWYREIAPLPRASPAAVARSATQKTAPVITSVDDDEDERTSQASSTGAVLRGVAESPARTIYNTVPRRWQGRAAAAGEYPVEHITPKPARLTNVSAGRDRARPPSKRVDHETIDLTSPSPVHPAVVAGWPDSSALRALVNSDTIDPPSPTPSPLWTAISAPRPALPKRPRREIAANLYEGSKAKSPLEAAVTVENIDNASRASSTGAVLVDESEGPLKKASAVDIYASEGPSKRASVDIYASEGPSKSAAVDIYASERPSRSSSVDIYATARLASPAQAVIDTGRTISPFKKALTVDSVDNASPAPSGESVVGSARTKSPSKPVVPEVIDVDARASAAPSTTVVARDAAIRLLHKGASKSSTKAVADSGGASSPLKEPTAVESTDGTSPRPSATDAAGIDKPKMAEHPKETDSLPTMVDNSASPSPAPLTRATRATTRAATERSKKAAAVPAAARAKRSVVGDNKVGPALSTRAAAARGRSKKAVLVAGNDSASPEAVVPEPPRATPSRSTKAAADTGRKKTSAPKAKEAVTGKRKAKTSPPPKKAITAKRKAKTPPPPVTGTGMTLRPRVKAG</sequence>
<feature type="region of interest" description="Disordered" evidence="1">
    <location>
        <begin position="432"/>
        <end position="471"/>
    </location>
</feature>
<feature type="region of interest" description="Disordered" evidence="1">
    <location>
        <begin position="979"/>
        <end position="1024"/>
    </location>
</feature>